<dbReference type="Pfam" id="PF00051">
    <property type="entry name" value="Kringle"/>
    <property type="match status" value="1"/>
</dbReference>
<dbReference type="PROSITE" id="PS50070">
    <property type="entry name" value="KRINGLE_2"/>
    <property type="match status" value="1"/>
</dbReference>
<dbReference type="Gene3D" id="2.40.20.10">
    <property type="entry name" value="Plasminogen Kringle 4"/>
    <property type="match status" value="1"/>
</dbReference>
<organism evidence="5 6">
    <name type="scientific">Oikopleura dioica</name>
    <name type="common">Tunicate</name>
    <dbReference type="NCBI Taxonomy" id="34765"/>
    <lineage>
        <taxon>Eukaryota</taxon>
        <taxon>Metazoa</taxon>
        <taxon>Chordata</taxon>
        <taxon>Tunicata</taxon>
        <taxon>Appendicularia</taxon>
        <taxon>Copelata</taxon>
        <taxon>Oikopleuridae</taxon>
        <taxon>Oikopleura</taxon>
    </lineage>
</organism>
<keyword evidence="1 3" id="KW-0420">Kringle</keyword>
<dbReference type="CDD" id="cd00108">
    <property type="entry name" value="KR"/>
    <property type="match status" value="1"/>
</dbReference>
<dbReference type="InterPro" id="IPR000001">
    <property type="entry name" value="Kringle"/>
</dbReference>
<reference evidence="5 6" key="1">
    <citation type="submission" date="2021-04" db="EMBL/GenBank/DDBJ databases">
        <authorList>
            <person name="Bliznina A."/>
        </authorList>
    </citation>
    <scope>NUCLEOTIDE SEQUENCE [LARGE SCALE GENOMIC DNA]</scope>
</reference>
<dbReference type="InterPro" id="IPR050759">
    <property type="entry name" value="Serine_protease_kringle"/>
</dbReference>
<dbReference type="PANTHER" id="PTHR24261:SF7">
    <property type="entry name" value="KRINGLE DOMAIN-CONTAINING PROTEIN"/>
    <property type="match status" value="1"/>
</dbReference>
<dbReference type="PROSITE" id="PS00021">
    <property type="entry name" value="KRINGLE_1"/>
    <property type="match status" value="1"/>
</dbReference>
<evidence type="ECO:0000256" key="1">
    <source>
        <dbReference type="ARBA" id="ARBA00022572"/>
    </source>
</evidence>
<evidence type="ECO:0000259" key="4">
    <source>
        <dbReference type="PROSITE" id="PS50070"/>
    </source>
</evidence>
<protein>
    <submittedName>
        <fullName evidence="5">Oidioi.mRNA.OKI2018_I69.PAR.g8563.t1.cds</fullName>
    </submittedName>
</protein>
<evidence type="ECO:0000256" key="2">
    <source>
        <dbReference type="ARBA" id="ARBA00023157"/>
    </source>
</evidence>
<gene>
    <name evidence="5" type="ORF">OKIOD_LOCUS121</name>
</gene>
<proteinExistence type="predicted"/>
<sequence length="186" mass="21153">MIFPVLFQAETPQGCVDLDKCAIPTGDDVAKHMSYAGTISTTRSGRKCQQWRSNEPHAHYYHKYIVRLYGEDDLWRNYCRNPNGRDGGAWCYTTDPNVPWEYCDIPDCPCVSSHHPTTTELPICECASGRGIQTEYVGAKSVSVSGNRCRNWVDVDAAHHWKFEDNFIALYGEKTFYCSIEPIQLS</sequence>
<evidence type="ECO:0000313" key="5">
    <source>
        <dbReference type="EMBL" id="CAG5076840.1"/>
    </source>
</evidence>
<dbReference type="Proteomes" id="UP001158576">
    <property type="component" value="Chromosome PAR"/>
</dbReference>
<dbReference type="InterPro" id="IPR013806">
    <property type="entry name" value="Kringle-like"/>
</dbReference>
<dbReference type="InterPro" id="IPR018056">
    <property type="entry name" value="Kringle_CS"/>
</dbReference>
<dbReference type="SMART" id="SM00130">
    <property type="entry name" value="KR"/>
    <property type="match status" value="1"/>
</dbReference>
<dbReference type="SUPFAM" id="SSF57440">
    <property type="entry name" value="Kringle-like"/>
    <property type="match status" value="2"/>
</dbReference>
<dbReference type="EMBL" id="OU015568">
    <property type="protein sequence ID" value="CAG5076840.1"/>
    <property type="molecule type" value="Genomic_DNA"/>
</dbReference>
<name>A0ABN7RGK1_OIKDI</name>
<feature type="domain" description="Kringle" evidence="4">
    <location>
        <begin position="34"/>
        <end position="108"/>
    </location>
</feature>
<keyword evidence="2" id="KW-1015">Disulfide bond</keyword>
<comment type="caution">
    <text evidence="3">Lacks conserved residue(s) required for the propagation of feature annotation.</text>
</comment>
<keyword evidence="6" id="KW-1185">Reference proteome</keyword>
<dbReference type="PRINTS" id="PR00018">
    <property type="entry name" value="KRINGLE"/>
</dbReference>
<accession>A0ABN7RGK1</accession>
<dbReference type="InterPro" id="IPR038178">
    <property type="entry name" value="Kringle_sf"/>
</dbReference>
<evidence type="ECO:0000256" key="3">
    <source>
        <dbReference type="PROSITE-ProRule" id="PRU00121"/>
    </source>
</evidence>
<evidence type="ECO:0000313" key="6">
    <source>
        <dbReference type="Proteomes" id="UP001158576"/>
    </source>
</evidence>
<dbReference type="PANTHER" id="PTHR24261">
    <property type="entry name" value="PLASMINOGEN-RELATED"/>
    <property type="match status" value="1"/>
</dbReference>